<dbReference type="AlphaFoldDB" id="A0A7W9T5E1"/>
<protein>
    <recommendedName>
        <fullName evidence="3">Outer membrane protein beta-barrel domain-containing protein</fullName>
    </recommendedName>
</protein>
<name>A0A7W9T5E1_9BACT</name>
<reference evidence="1 2" key="1">
    <citation type="submission" date="2020-08" db="EMBL/GenBank/DDBJ databases">
        <title>Genomic Encyclopedia of Type Strains, Phase IV (KMG-IV): sequencing the most valuable type-strain genomes for metagenomic binning, comparative biology and taxonomic classification.</title>
        <authorList>
            <person name="Goeker M."/>
        </authorList>
    </citation>
    <scope>NUCLEOTIDE SEQUENCE [LARGE SCALE GENOMIC DNA]</scope>
    <source>
        <strain evidence="1 2">DSM 26718</strain>
    </source>
</reference>
<evidence type="ECO:0000313" key="2">
    <source>
        <dbReference type="Proteomes" id="UP000532746"/>
    </source>
</evidence>
<evidence type="ECO:0000313" key="1">
    <source>
        <dbReference type="EMBL" id="MBB6061363.1"/>
    </source>
</evidence>
<sequence length="166" mass="18720">MLLQAAGGQGLVAVGVGYTMARRRLELDALLGYVPQKYSRTAMGIGTIKITYSPWSIPLAHHRWGLRPFAVGAFGSYTASKGLNSSRDGKYEKGYYWWSSHTRVGPFVGGQVQYERPRSTHRDARTISFYYELGSNDLYLTSWWANRGELTLREILTLGLGVKLHW</sequence>
<dbReference type="Proteomes" id="UP000532746">
    <property type="component" value="Unassembled WGS sequence"/>
</dbReference>
<gene>
    <name evidence="1" type="ORF">HNQ93_004242</name>
</gene>
<proteinExistence type="predicted"/>
<organism evidence="1 2">
    <name type="scientific">Hymenobacter luteus</name>
    <dbReference type="NCBI Taxonomy" id="1411122"/>
    <lineage>
        <taxon>Bacteria</taxon>
        <taxon>Pseudomonadati</taxon>
        <taxon>Bacteroidota</taxon>
        <taxon>Cytophagia</taxon>
        <taxon>Cytophagales</taxon>
        <taxon>Hymenobacteraceae</taxon>
        <taxon>Hymenobacter</taxon>
    </lineage>
</organism>
<keyword evidence="2" id="KW-1185">Reference proteome</keyword>
<dbReference type="EMBL" id="JACHGG010000011">
    <property type="protein sequence ID" value="MBB6061363.1"/>
    <property type="molecule type" value="Genomic_DNA"/>
</dbReference>
<dbReference type="RefSeq" id="WP_183405497.1">
    <property type="nucleotide sequence ID" value="NZ_JACHGG010000011.1"/>
</dbReference>
<comment type="caution">
    <text evidence="1">The sequence shown here is derived from an EMBL/GenBank/DDBJ whole genome shotgun (WGS) entry which is preliminary data.</text>
</comment>
<accession>A0A7W9T5E1</accession>
<evidence type="ECO:0008006" key="3">
    <source>
        <dbReference type="Google" id="ProtNLM"/>
    </source>
</evidence>